<dbReference type="Proteomes" id="UP001498398">
    <property type="component" value="Unassembled WGS sequence"/>
</dbReference>
<keyword evidence="4" id="KW-1185">Reference proteome</keyword>
<accession>A0ABR1JTI7</accession>
<dbReference type="PROSITE" id="PS50010">
    <property type="entry name" value="DH_2"/>
    <property type="match status" value="1"/>
</dbReference>
<feature type="compositionally biased region" description="Polar residues" evidence="1">
    <location>
        <begin position="711"/>
        <end position="733"/>
    </location>
</feature>
<dbReference type="SUPFAM" id="SSF48065">
    <property type="entry name" value="DBL homology domain (DH-domain)"/>
    <property type="match status" value="1"/>
</dbReference>
<organism evidence="3 4">
    <name type="scientific">Marasmiellus scandens</name>
    <dbReference type="NCBI Taxonomy" id="2682957"/>
    <lineage>
        <taxon>Eukaryota</taxon>
        <taxon>Fungi</taxon>
        <taxon>Dikarya</taxon>
        <taxon>Basidiomycota</taxon>
        <taxon>Agaricomycotina</taxon>
        <taxon>Agaricomycetes</taxon>
        <taxon>Agaricomycetidae</taxon>
        <taxon>Agaricales</taxon>
        <taxon>Marasmiineae</taxon>
        <taxon>Omphalotaceae</taxon>
        <taxon>Marasmiellus</taxon>
    </lineage>
</organism>
<dbReference type="EMBL" id="JBANRG010000006">
    <property type="protein sequence ID" value="KAK7465496.1"/>
    <property type="molecule type" value="Genomic_DNA"/>
</dbReference>
<feature type="region of interest" description="Disordered" evidence="1">
    <location>
        <begin position="159"/>
        <end position="188"/>
    </location>
</feature>
<feature type="domain" description="DH" evidence="2">
    <location>
        <begin position="741"/>
        <end position="794"/>
    </location>
</feature>
<evidence type="ECO:0000313" key="3">
    <source>
        <dbReference type="EMBL" id="KAK7465496.1"/>
    </source>
</evidence>
<evidence type="ECO:0000313" key="4">
    <source>
        <dbReference type="Proteomes" id="UP001498398"/>
    </source>
</evidence>
<sequence>MALAYHHHHQRREPNKLRKLSSPPSSFSFHVDELPSSSNFPYSFPQSRPVTVLSFSQQSSPPNVSAPTRKLTKSRRSVPELTHPPVSFPTITNPPKRRSSLNINLSLNLRRRLSSKKEKQKLELESEPLPESIPVPSSVSPTKPKIFTLDDELHDIQYDNRPRQRPTLPFTFSDSSHSGSAESASSSKRRWTLAMAMTDHDIPDEVFVAEIERIRRENMNIGHGWNWEWGLPDDPDAEYIIESPTSSDDGFTYSSHGFHFGPSAPELGNHGDQDASMVARVYRAPTDPGAHYTSDKTWSSALRALLITRDLLRTERNYLASLKVLLESSPCNAIMTPGEFGFLSRNVMGQSDSQLLYPLAHVSPPSDYLSASTSKPSLPWPSHPPPPLMHTYLSALVAVSTIFVSRLEADPTISGAARAFIGCSSEASSESLELNEDIETLERVFVGWCGVVGGWFQDDPKEKEKRQRRKLSKSRSSVRANHELPYTRESPSRTESGFFEAEKERDGKEWRSNSAVSLFKRHTTYSSSSAHSHSDPHSTNVEPSTPTSPTFRLRNIACRSPSLSLAQSRWRKSMPSVSSSIPSQNSPPFSDNTSRPYSTFDPPSPQEYHFAGQRSATVGQNLHLNTNLTFTPVHPQNHSRTVTSPYNQPSASSSSTCTPTVPTPTRGSPSARAMGFGRRAAEREEKAAIGRSQWEKLQLTRGRTDQEKALSASSHVTEIDSSPSGKSSENSVMLNGKRVHSVRELAILPVQRVTRYVLLYRDILKHTPPTSPSRALLERAAETATRIAQKCDRAQENSKFLWSPRA</sequence>
<feature type="compositionally biased region" description="Polar residues" evidence="1">
    <location>
        <begin position="53"/>
        <end position="66"/>
    </location>
</feature>
<feature type="compositionally biased region" description="Polar residues" evidence="1">
    <location>
        <begin position="540"/>
        <end position="550"/>
    </location>
</feature>
<dbReference type="InterPro" id="IPR035899">
    <property type="entry name" value="DBL_dom_sf"/>
</dbReference>
<name>A0ABR1JTI7_9AGAR</name>
<protein>
    <recommendedName>
        <fullName evidence="2">DH domain-containing protein</fullName>
    </recommendedName>
</protein>
<comment type="caution">
    <text evidence="3">The sequence shown here is derived from an EMBL/GenBank/DDBJ whole genome shotgun (WGS) entry which is preliminary data.</text>
</comment>
<feature type="region of interest" description="Disordered" evidence="1">
    <location>
        <begin position="699"/>
        <end position="733"/>
    </location>
</feature>
<gene>
    <name evidence="3" type="ORF">VKT23_005471</name>
</gene>
<dbReference type="Gene3D" id="1.20.900.10">
    <property type="entry name" value="Dbl homology (DH) domain"/>
    <property type="match status" value="1"/>
</dbReference>
<dbReference type="Pfam" id="PF00621">
    <property type="entry name" value="RhoGEF"/>
    <property type="match status" value="1"/>
</dbReference>
<feature type="compositionally biased region" description="Basic and acidic residues" evidence="1">
    <location>
        <begin position="480"/>
        <end position="492"/>
    </location>
</feature>
<evidence type="ECO:0000259" key="2">
    <source>
        <dbReference type="PROSITE" id="PS50010"/>
    </source>
</evidence>
<feature type="compositionally biased region" description="Polar residues" evidence="1">
    <location>
        <begin position="628"/>
        <end position="649"/>
    </location>
</feature>
<feature type="compositionally biased region" description="Basic and acidic residues" evidence="1">
    <location>
        <begin position="115"/>
        <end position="124"/>
    </location>
</feature>
<feature type="region of interest" description="Disordered" evidence="1">
    <location>
        <begin position="460"/>
        <end position="506"/>
    </location>
</feature>
<feature type="compositionally biased region" description="Low complexity" evidence="1">
    <location>
        <begin position="173"/>
        <end position="186"/>
    </location>
</feature>
<feature type="region of interest" description="Disordered" evidence="1">
    <location>
        <begin position="53"/>
        <end position="143"/>
    </location>
</feature>
<feature type="region of interest" description="Disordered" evidence="1">
    <location>
        <begin position="628"/>
        <end position="673"/>
    </location>
</feature>
<reference evidence="3 4" key="1">
    <citation type="submission" date="2024-01" db="EMBL/GenBank/DDBJ databases">
        <title>A draft genome for the cacao thread blight pathogen Marasmiellus scandens.</title>
        <authorList>
            <person name="Baruah I.K."/>
            <person name="Leung J."/>
            <person name="Bukari Y."/>
            <person name="Amoako-Attah I."/>
            <person name="Meinhardt L.W."/>
            <person name="Bailey B.A."/>
            <person name="Cohen S.P."/>
        </authorList>
    </citation>
    <scope>NUCLEOTIDE SEQUENCE [LARGE SCALE GENOMIC DNA]</scope>
    <source>
        <strain evidence="3 4">GH-19</strain>
    </source>
</reference>
<feature type="compositionally biased region" description="Low complexity" evidence="1">
    <location>
        <begin position="573"/>
        <end position="590"/>
    </location>
</feature>
<feature type="region of interest" description="Disordered" evidence="1">
    <location>
        <begin position="526"/>
        <end position="609"/>
    </location>
</feature>
<evidence type="ECO:0000256" key="1">
    <source>
        <dbReference type="SAM" id="MobiDB-lite"/>
    </source>
</evidence>
<proteinExistence type="predicted"/>
<feature type="region of interest" description="Disordered" evidence="1">
    <location>
        <begin position="1"/>
        <end position="28"/>
    </location>
</feature>
<feature type="compositionally biased region" description="Low complexity" evidence="1">
    <location>
        <begin position="650"/>
        <end position="673"/>
    </location>
</feature>
<feature type="compositionally biased region" description="Basic residues" evidence="1">
    <location>
        <begin position="1"/>
        <end position="11"/>
    </location>
</feature>
<feature type="compositionally biased region" description="Low complexity" evidence="1">
    <location>
        <begin position="127"/>
        <end position="141"/>
    </location>
</feature>
<dbReference type="InterPro" id="IPR000219">
    <property type="entry name" value="DH_dom"/>
</dbReference>